<gene>
    <name evidence="2" type="ORF">JI435_308450</name>
</gene>
<dbReference type="VEuPathDB" id="FungiDB:JI435_308450"/>
<organism evidence="2 3">
    <name type="scientific">Phaeosphaeria nodorum (strain SN15 / ATCC MYA-4574 / FGSC 10173)</name>
    <name type="common">Glume blotch fungus</name>
    <name type="synonym">Parastagonospora nodorum</name>
    <dbReference type="NCBI Taxonomy" id="321614"/>
    <lineage>
        <taxon>Eukaryota</taxon>
        <taxon>Fungi</taxon>
        <taxon>Dikarya</taxon>
        <taxon>Ascomycota</taxon>
        <taxon>Pezizomycotina</taxon>
        <taxon>Dothideomycetes</taxon>
        <taxon>Pleosporomycetidae</taxon>
        <taxon>Pleosporales</taxon>
        <taxon>Pleosporineae</taxon>
        <taxon>Phaeosphaeriaceae</taxon>
        <taxon>Parastagonospora</taxon>
    </lineage>
</organism>
<evidence type="ECO:0000256" key="1">
    <source>
        <dbReference type="SAM" id="MobiDB-lite"/>
    </source>
</evidence>
<evidence type="ECO:0000313" key="2">
    <source>
        <dbReference type="EMBL" id="QRD07333.1"/>
    </source>
</evidence>
<sequence length="107" mass="11857">MRLHDGVVFAYFHETFSPRMPSDEVSTSCRSTKTCSCIRCPSTSSTPNRPSTSQLNTSKTSTPAHVKHAPLPRARAMTAVKKRTQLPPRPRILLGPPSHPHQPRSAR</sequence>
<proteinExistence type="predicted"/>
<feature type="compositionally biased region" description="Polar residues" evidence="1">
    <location>
        <begin position="54"/>
        <end position="63"/>
    </location>
</feature>
<accession>A0A7U2NR53</accession>
<feature type="region of interest" description="Disordered" evidence="1">
    <location>
        <begin position="39"/>
        <end position="107"/>
    </location>
</feature>
<dbReference type="Proteomes" id="UP000663193">
    <property type="component" value="Chromosome 22"/>
</dbReference>
<dbReference type="EMBL" id="CP069044">
    <property type="protein sequence ID" value="QRD07333.1"/>
    <property type="molecule type" value="Genomic_DNA"/>
</dbReference>
<feature type="compositionally biased region" description="Low complexity" evidence="1">
    <location>
        <begin position="39"/>
        <end position="53"/>
    </location>
</feature>
<dbReference type="AlphaFoldDB" id="A0A7U2NR53"/>
<name>A0A7U2NR53_PHANO</name>
<keyword evidence="3" id="KW-1185">Reference proteome</keyword>
<protein>
    <submittedName>
        <fullName evidence="2">Uncharacterized protein</fullName>
    </submittedName>
</protein>
<evidence type="ECO:0000313" key="3">
    <source>
        <dbReference type="Proteomes" id="UP000663193"/>
    </source>
</evidence>
<reference evidence="3" key="1">
    <citation type="journal article" date="2021" name="BMC Genomics">
        <title>Chromosome-level genome assembly and manually-curated proteome of model necrotroph Parastagonospora nodorum Sn15 reveals a genome-wide trove of candidate effector homologs, and redundancy of virulence-related functions within an accessory chromosome.</title>
        <authorList>
            <person name="Bertazzoni S."/>
            <person name="Jones D.A.B."/>
            <person name="Phan H.T."/>
            <person name="Tan K.-C."/>
            <person name="Hane J.K."/>
        </authorList>
    </citation>
    <scope>NUCLEOTIDE SEQUENCE [LARGE SCALE GENOMIC DNA]</scope>
    <source>
        <strain evidence="3">SN15 / ATCC MYA-4574 / FGSC 10173)</strain>
    </source>
</reference>